<dbReference type="NCBIfam" id="TIGR04141">
    <property type="entry name" value="TIGR04141 family sporadically distributed protein"/>
    <property type="match status" value="1"/>
</dbReference>
<reference evidence="1 2" key="1">
    <citation type="submission" date="2019-01" db="EMBL/GenBank/DDBJ databases">
        <title>Flavobacterium sp. nov. isolated from arctic soil.</title>
        <authorList>
            <person name="Kim D.-U."/>
        </authorList>
    </citation>
    <scope>NUCLEOTIDE SEQUENCE [LARGE SCALE GENOMIC DNA]</scope>
    <source>
        <strain evidence="1 2">Kopri-42</strain>
    </source>
</reference>
<protein>
    <recommendedName>
        <fullName evidence="3">Sporadically distributed protein, TIGR04141 family</fullName>
    </recommendedName>
</protein>
<keyword evidence="2" id="KW-1185">Reference proteome</keyword>
<dbReference type="EMBL" id="QNVY02000006">
    <property type="protein sequence ID" value="RYJ50743.1"/>
    <property type="molecule type" value="Genomic_DNA"/>
</dbReference>
<dbReference type="Pfam" id="PF19614">
    <property type="entry name" value="DUF6119"/>
    <property type="match status" value="1"/>
</dbReference>
<proteinExistence type="predicted"/>
<evidence type="ECO:0000313" key="1">
    <source>
        <dbReference type="EMBL" id="RYJ50743.1"/>
    </source>
</evidence>
<dbReference type="OrthoDB" id="740138at2"/>
<sequence length="597" mass="71166">MDIEKFKIDLKIFKIDKNFFELRDKSFTEIIDIIKDNHLKKLRHKFKDFDIKIVNPEIKSFEDGDFNFIAYCFRQPKEKFYLKVFLPDELTENQNFDIIEFSFVLFIKYKSEIYCVISGSGINVIKKYLHPTFGIEIYQRIANPTNDNIIELYIRSIANNISSKKETFNLNQTISETLEYSDIPTKIKLKVRNELKKKEFKKYNLDKNLAIMEVGSFFYLRKKIDFEELKELIIDLHKIYTKNTPKQLTLFNKVNETDLLKKLDDKLLDLITDDIQLHNDPSRVRQTLNDIIEVVHPSKLERFYECEKFVIRYKFSRGKKDLEILDRSDLYFNATKYIFDTIDSITDRYAIKQNIFKLNITGYVNNKEATYGSFFSHVTAEMDHETSKYFKIDGHWYILENEFLNIMNDDAKAYYSKYVLNKNILINWKDGEDEDTYNRSYHELDQYYVLDKVIKENIELCDILTINNNIAYFIHVKNGFNTKMRDLYIQVILSAKRLSNDLKNTKGISYLKKTLEEYNKRNSDKKIDIDNFLEKIKSKELTINFVMAFKNNHYKKDNILDRIDKCNSNIAKYSLVQVVKEMQAFNFGINLIDISDL</sequence>
<name>A0A482TH81_9FLAO</name>
<dbReference type="AlphaFoldDB" id="A0A482TH81"/>
<accession>A0A482TH81</accession>
<gene>
    <name evidence="1" type="ORF">DR871_014690</name>
</gene>
<organism evidence="1 2">
    <name type="scientific">Flavobacterium petrolei</name>
    <dbReference type="NCBI Taxonomy" id="2259594"/>
    <lineage>
        <taxon>Bacteria</taxon>
        <taxon>Pseudomonadati</taxon>
        <taxon>Bacteroidota</taxon>
        <taxon>Flavobacteriia</taxon>
        <taxon>Flavobacteriales</taxon>
        <taxon>Flavobacteriaceae</taxon>
        <taxon>Flavobacterium</taxon>
    </lineage>
</organism>
<evidence type="ECO:0000313" key="2">
    <source>
        <dbReference type="Proteomes" id="UP000253235"/>
    </source>
</evidence>
<evidence type="ECO:0008006" key="3">
    <source>
        <dbReference type="Google" id="ProtNLM"/>
    </source>
</evidence>
<dbReference type="Proteomes" id="UP000253235">
    <property type="component" value="Unassembled WGS sequence"/>
</dbReference>
<dbReference type="RefSeq" id="WP_113667188.1">
    <property type="nucleotide sequence ID" value="NZ_QNVY02000006.1"/>
</dbReference>
<dbReference type="InterPro" id="IPR026487">
    <property type="entry name" value="CHP04141"/>
</dbReference>
<comment type="caution">
    <text evidence="1">The sequence shown here is derived from an EMBL/GenBank/DDBJ whole genome shotgun (WGS) entry which is preliminary data.</text>
</comment>